<dbReference type="Proteomes" id="UP000433181">
    <property type="component" value="Unassembled WGS sequence"/>
</dbReference>
<keyword evidence="1" id="KW-0732">Signal</keyword>
<evidence type="ECO:0000313" key="2">
    <source>
        <dbReference type="EMBL" id="MSU08703.1"/>
    </source>
</evidence>
<accession>A0A6I2UB10</accession>
<protein>
    <recommendedName>
        <fullName evidence="4">Curli production assembly/transport component CsgG</fullName>
    </recommendedName>
</protein>
<gene>
    <name evidence="2" type="ORF">FYJ84_06875</name>
</gene>
<sequence>MKKNKLCKVYCQIAVFLAVQLLANFAYAVTGEAGTAGRSSCILLKFDNVTKYKKIQVEEPLSDLVLERLMDSKRLVMKERYTIPQSMRRQLYEAEVQELAAMHPLIEQGFLGGFFESPVFKGGAAASLATAQAGQFIRPDIMSRIGRENAAEYIIHGTITNMSSDISSDRYFVSYIGNINSQKNAIGIECELRVIKAATGEVLWCKRAVGISKDSGVSAKNIKVGTFANNTMIFNYALENAAANIVNLLFKDIEGGVIEL</sequence>
<dbReference type="GO" id="GO:0030288">
    <property type="term" value="C:outer membrane-bounded periplasmic space"/>
    <property type="evidence" value="ECO:0007669"/>
    <property type="project" value="InterPro"/>
</dbReference>
<evidence type="ECO:0000256" key="1">
    <source>
        <dbReference type="SAM" id="SignalP"/>
    </source>
</evidence>
<dbReference type="AlphaFoldDB" id="A0A6I2UB10"/>
<comment type="caution">
    <text evidence="2">The sequence shown here is derived from an EMBL/GenBank/DDBJ whole genome shotgun (WGS) entry which is preliminary data.</text>
</comment>
<feature type="chain" id="PRO_5026199110" description="Curli production assembly/transport component CsgG" evidence="1">
    <location>
        <begin position="29"/>
        <end position="260"/>
    </location>
</feature>
<feature type="signal peptide" evidence="1">
    <location>
        <begin position="1"/>
        <end position="28"/>
    </location>
</feature>
<reference evidence="2 3" key="1">
    <citation type="submission" date="2019-08" db="EMBL/GenBank/DDBJ databases">
        <title>In-depth cultivation of the pig gut microbiome towards novel bacterial diversity and tailored functional studies.</title>
        <authorList>
            <person name="Wylensek D."/>
            <person name="Hitch T.C.A."/>
            <person name="Clavel T."/>
        </authorList>
    </citation>
    <scope>NUCLEOTIDE SEQUENCE [LARGE SCALE GENOMIC DNA]</scope>
    <source>
        <strain evidence="2 3">WCA-693-APC-5D-A</strain>
    </source>
</reference>
<dbReference type="EMBL" id="VUNR01000011">
    <property type="protein sequence ID" value="MSU08703.1"/>
    <property type="molecule type" value="Genomic_DNA"/>
</dbReference>
<name>A0A6I2UB10_9FIRM</name>
<dbReference type="Gene3D" id="3.40.50.10610">
    <property type="entry name" value="ABC-type transport auxiliary lipoprotein component"/>
    <property type="match status" value="1"/>
</dbReference>
<evidence type="ECO:0008006" key="4">
    <source>
        <dbReference type="Google" id="ProtNLM"/>
    </source>
</evidence>
<keyword evidence="3" id="KW-1185">Reference proteome</keyword>
<dbReference type="Pfam" id="PF03783">
    <property type="entry name" value="CsgG"/>
    <property type="match status" value="1"/>
</dbReference>
<organism evidence="2 3">
    <name type="scientific">Anaerovibrio slackiae</name>
    <dbReference type="NCBI Taxonomy" id="2652309"/>
    <lineage>
        <taxon>Bacteria</taxon>
        <taxon>Bacillati</taxon>
        <taxon>Bacillota</taxon>
        <taxon>Negativicutes</taxon>
        <taxon>Selenomonadales</taxon>
        <taxon>Selenomonadaceae</taxon>
        <taxon>Anaerovibrio</taxon>
    </lineage>
</organism>
<proteinExistence type="predicted"/>
<evidence type="ECO:0000313" key="3">
    <source>
        <dbReference type="Proteomes" id="UP000433181"/>
    </source>
</evidence>
<dbReference type="InterPro" id="IPR005534">
    <property type="entry name" value="Curli_assmbl/transp-comp_CsgG"/>
</dbReference>